<evidence type="ECO:0000313" key="10">
    <source>
        <dbReference type="Proteomes" id="UP000182347"/>
    </source>
</evidence>
<keyword evidence="4" id="KW-0808">Transferase</keyword>
<keyword evidence="6 9" id="KW-0418">Kinase</keyword>
<dbReference type="RefSeq" id="WP_074601106.1">
    <property type="nucleotide sequence ID" value="NZ_FNHF01000009.1"/>
</dbReference>
<name>A0A1G9YFG9_9BACI</name>
<evidence type="ECO:0000256" key="3">
    <source>
        <dbReference type="ARBA" id="ARBA00014701"/>
    </source>
</evidence>
<keyword evidence="10" id="KW-1185">Reference proteome</keyword>
<dbReference type="EC" id="2.7.1.2" evidence="2"/>
<organism evidence="9 10">
    <name type="scientific">Sediminibacillus halophilus</name>
    <dbReference type="NCBI Taxonomy" id="482461"/>
    <lineage>
        <taxon>Bacteria</taxon>
        <taxon>Bacillati</taxon>
        <taxon>Bacillota</taxon>
        <taxon>Bacilli</taxon>
        <taxon>Bacillales</taxon>
        <taxon>Bacillaceae</taxon>
        <taxon>Sediminibacillus</taxon>
    </lineage>
</organism>
<protein>
    <recommendedName>
        <fullName evidence="3">Glucokinase</fullName>
        <ecNumber evidence="2">2.7.1.2</ecNumber>
    </recommendedName>
    <alternativeName>
        <fullName evidence="8">Glucose kinase</fullName>
    </alternativeName>
</protein>
<proteinExistence type="inferred from homology"/>
<comment type="similarity">
    <text evidence="1">Belongs to the ROK (NagC/XylR) family.</text>
</comment>
<dbReference type="GO" id="GO:0005737">
    <property type="term" value="C:cytoplasm"/>
    <property type="evidence" value="ECO:0007669"/>
    <property type="project" value="InterPro"/>
</dbReference>
<dbReference type="NCBIfam" id="TIGR00744">
    <property type="entry name" value="ROK_glcA_fam"/>
    <property type="match status" value="1"/>
</dbReference>
<evidence type="ECO:0000256" key="5">
    <source>
        <dbReference type="ARBA" id="ARBA00022741"/>
    </source>
</evidence>
<dbReference type="EMBL" id="FNHF01000009">
    <property type="protein sequence ID" value="SDN07802.1"/>
    <property type="molecule type" value="Genomic_DNA"/>
</dbReference>
<dbReference type="SUPFAM" id="SSF53067">
    <property type="entry name" value="Actin-like ATPase domain"/>
    <property type="match status" value="1"/>
</dbReference>
<dbReference type="PROSITE" id="PS01125">
    <property type="entry name" value="ROK"/>
    <property type="match status" value="1"/>
</dbReference>
<evidence type="ECO:0000256" key="7">
    <source>
        <dbReference type="ARBA" id="ARBA00022840"/>
    </source>
</evidence>
<evidence type="ECO:0000256" key="1">
    <source>
        <dbReference type="ARBA" id="ARBA00006479"/>
    </source>
</evidence>
<keyword evidence="7" id="KW-0067">ATP-binding</keyword>
<evidence type="ECO:0000256" key="8">
    <source>
        <dbReference type="ARBA" id="ARBA00032386"/>
    </source>
</evidence>
<dbReference type="OrthoDB" id="9810372at2"/>
<dbReference type="GO" id="GO:0004340">
    <property type="term" value="F:glucokinase activity"/>
    <property type="evidence" value="ECO:0007669"/>
    <property type="project" value="UniProtKB-EC"/>
</dbReference>
<dbReference type="Pfam" id="PF00480">
    <property type="entry name" value="ROK"/>
    <property type="match status" value="1"/>
</dbReference>
<dbReference type="AlphaFoldDB" id="A0A1G9YFG9"/>
<dbReference type="PANTHER" id="PTHR18964">
    <property type="entry name" value="ROK (REPRESSOR, ORF, KINASE) FAMILY"/>
    <property type="match status" value="1"/>
</dbReference>
<dbReference type="InterPro" id="IPR049874">
    <property type="entry name" value="ROK_cs"/>
</dbReference>
<evidence type="ECO:0000313" key="9">
    <source>
        <dbReference type="EMBL" id="SDN07802.1"/>
    </source>
</evidence>
<dbReference type="InterPro" id="IPR004654">
    <property type="entry name" value="ROK_glcA"/>
</dbReference>
<dbReference type="InterPro" id="IPR043129">
    <property type="entry name" value="ATPase_NBD"/>
</dbReference>
<dbReference type="Gene3D" id="3.30.420.40">
    <property type="match status" value="2"/>
</dbReference>
<dbReference type="InterPro" id="IPR000600">
    <property type="entry name" value="ROK"/>
</dbReference>
<evidence type="ECO:0000256" key="4">
    <source>
        <dbReference type="ARBA" id="ARBA00022679"/>
    </source>
</evidence>
<keyword evidence="5" id="KW-0547">Nucleotide-binding</keyword>
<dbReference type="GO" id="GO:0006096">
    <property type="term" value="P:glycolytic process"/>
    <property type="evidence" value="ECO:0007669"/>
    <property type="project" value="InterPro"/>
</dbReference>
<accession>A0A1G9YFG9</accession>
<evidence type="ECO:0000256" key="2">
    <source>
        <dbReference type="ARBA" id="ARBA00012323"/>
    </source>
</evidence>
<reference evidence="10" key="1">
    <citation type="submission" date="2016-10" db="EMBL/GenBank/DDBJ databases">
        <authorList>
            <person name="Varghese N."/>
            <person name="Submissions S."/>
        </authorList>
    </citation>
    <scope>NUCLEOTIDE SEQUENCE [LARGE SCALE GENOMIC DNA]</scope>
    <source>
        <strain evidence="10">CGMCC 1.6199</strain>
    </source>
</reference>
<dbReference type="STRING" id="482461.SAMN05216244_4143"/>
<evidence type="ECO:0000256" key="6">
    <source>
        <dbReference type="ARBA" id="ARBA00022777"/>
    </source>
</evidence>
<dbReference type="GO" id="GO:0005524">
    <property type="term" value="F:ATP binding"/>
    <property type="evidence" value="ECO:0007669"/>
    <property type="project" value="UniProtKB-KW"/>
</dbReference>
<gene>
    <name evidence="9" type="ORF">SAMN05216244_4143</name>
</gene>
<dbReference type="Proteomes" id="UP000182347">
    <property type="component" value="Unassembled WGS sequence"/>
</dbReference>
<sequence length="321" mass="32788">MAEKYAVGVDIGGTTVKLAIIKETGDIVEKWEIETNLENSGSSIPEDIWSSVAQKLETIGLQSSDLIGIGAGAPGFVDTDSGTVAVAVNIGWKDFALADKLENLSGLPAVVDNDANIAALGENWLGAGNQAENLVAVTIGTGVGGGIIANGQVINGVNGTAGEIGHITVETDGAPCNCGRNGCLETVASATGIARQAEQYINSAQETILKTVYKENGKVTAKDVFDSAAAGDKVSEAIIDRVTDVLGLAIANAATVVNPSKIVIGGGVSKAGEQLLIPLRKAFDKYALPRISEGVEFVTAKLGNDAGVIGAVYLIVQGRNA</sequence>
<dbReference type="PANTHER" id="PTHR18964:SF149">
    <property type="entry name" value="BIFUNCTIONAL UDP-N-ACETYLGLUCOSAMINE 2-EPIMERASE_N-ACETYLMANNOSAMINE KINASE"/>
    <property type="match status" value="1"/>
</dbReference>